<proteinExistence type="predicted"/>
<dbReference type="KEGG" id="pvo:PVOR_19314"/>
<keyword evidence="2" id="KW-1185">Reference proteome</keyword>
<dbReference type="CDD" id="cd00448">
    <property type="entry name" value="YjgF_YER057c_UK114_family"/>
    <property type="match status" value="1"/>
</dbReference>
<dbReference type="SUPFAM" id="SSF55298">
    <property type="entry name" value="YjgF-like"/>
    <property type="match status" value="1"/>
</dbReference>
<gene>
    <name evidence="1" type="ORF">PVOR_19314</name>
</gene>
<reference evidence="1 2" key="1">
    <citation type="journal article" date="2010" name="BMC Genomics">
        <title>Genome sequence of the pattern forming Paenibacillus vortex bacterium reveals potential for thriving in complex environments.</title>
        <authorList>
            <person name="Sirota-Madi A."/>
            <person name="Olender T."/>
            <person name="Helman Y."/>
            <person name="Ingham C."/>
            <person name="Brainis I."/>
            <person name="Roth D."/>
            <person name="Hagi E."/>
            <person name="Brodsky L."/>
            <person name="Leshkowitz D."/>
            <person name="Galatenko V."/>
            <person name="Nikolaev V."/>
            <person name="Mugasimangalam R.C."/>
            <person name="Bransburg-Zabary S."/>
            <person name="Gutnick D.L."/>
            <person name="Lancet D."/>
            <person name="Ben-Jacob E."/>
        </authorList>
    </citation>
    <scope>NUCLEOTIDE SEQUENCE [LARGE SCALE GENOMIC DNA]</scope>
    <source>
        <strain evidence="1 2">V453</strain>
    </source>
</reference>
<dbReference type="InterPro" id="IPR006175">
    <property type="entry name" value="YjgF/YER057c/UK114"/>
</dbReference>
<dbReference type="InterPro" id="IPR035959">
    <property type="entry name" value="RutC-like_sf"/>
</dbReference>
<evidence type="ECO:0000313" key="1">
    <source>
        <dbReference type="EMBL" id="EFU40461.1"/>
    </source>
</evidence>
<dbReference type="AlphaFoldDB" id="A0A2R9ST16"/>
<dbReference type="Pfam" id="PF01042">
    <property type="entry name" value="Ribonuc_L-PSP"/>
    <property type="match status" value="1"/>
</dbReference>
<dbReference type="Proteomes" id="UP000003094">
    <property type="component" value="Unassembled WGS sequence"/>
</dbReference>
<name>A0A2R9ST16_9BACL</name>
<organism evidence="1 2">
    <name type="scientific">Paenibacillus vortex V453</name>
    <dbReference type="NCBI Taxonomy" id="715225"/>
    <lineage>
        <taxon>Bacteria</taxon>
        <taxon>Bacillati</taxon>
        <taxon>Bacillota</taxon>
        <taxon>Bacilli</taxon>
        <taxon>Bacillales</taxon>
        <taxon>Paenibacillaceae</taxon>
        <taxon>Paenibacillus</taxon>
    </lineage>
</organism>
<dbReference type="RefSeq" id="WP_006210691.1">
    <property type="nucleotide sequence ID" value="NZ_ADHJ01000034.1"/>
</dbReference>
<evidence type="ECO:0000313" key="2">
    <source>
        <dbReference type="Proteomes" id="UP000003094"/>
    </source>
</evidence>
<comment type="caution">
    <text evidence="1">The sequence shown here is derived from an EMBL/GenBank/DDBJ whole genome shotgun (WGS) entry which is preliminary data.</text>
</comment>
<sequence>MSLPVSQIVVTSPAKLAFISGQVALNAEGELIGPNDYGQVFMNLKLTIEAAGGSAEHVTQMRIHVVNHGPELANIVFQAGAEVFGSEWPLTASTFLGVQAIAFPEWLIEVDAIVALPQQN</sequence>
<accession>A0A2R9ST16</accession>
<protein>
    <submittedName>
        <fullName evidence="1">Translation initiation inhibitor</fullName>
    </submittedName>
</protein>
<dbReference type="EMBL" id="ADHJ01000034">
    <property type="protein sequence ID" value="EFU40461.1"/>
    <property type="molecule type" value="Genomic_DNA"/>
</dbReference>
<dbReference type="Gene3D" id="3.30.1330.40">
    <property type="entry name" value="RutC-like"/>
    <property type="match status" value="1"/>
</dbReference>